<name>A0ABD3QVQ6_9STRA</name>
<keyword evidence="2" id="KW-1185">Reference proteome</keyword>
<evidence type="ECO:0008006" key="3">
    <source>
        <dbReference type="Google" id="ProtNLM"/>
    </source>
</evidence>
<reference evidence="1 2" key="1">
    <citation type="journal article" date="2020" name="G3 (Bethesda)">
        <title>Improved Reference Genome for Cyclotella cryptica CCMP332, a Model for Cell Wall Morphogenesis, Salinity Adaptation, and Lipid Production in Diatoms (Bacillariophyta).</title>
        <authorList>
            <person name="Roberts W.R."/>
            <person name="Downey K.M."/>
            <person name="Ruck E.C."/>
            <person name="Traller J.C."/>
            <person name="Alverson A.J."/>
        </authorList>
    </citation>
    <scope>NUCLEOTIDE SEQUENCE [LARGE SCALE GENOMIC DNA]</scope>
    <source>
        <strain evidence="1 2">CCMP332</strain>
    </source>
</reference>
<dbReference type="AlphaFoldDB" id="A0ABD3QVQ6"/>
<sequence length="476" mass="52986">MMNAASASIQPRTSFRPNGQGLSSQLVFLAAIFFAGWRLLSPAAQQSENNAVIQQQLKGTVTKADRLPSWLRDRAIDKLPLYSSNGNGADGGSDAADDVTSWATHVANNNHPGEQHNHLIFDVILIGSTDQIEQRTSPTNTSASNAHGRYFVRDVFMATEVTVDKTMVLEIGTGARNVSSSSRSCQDTLRSCAKSSVIDEEELCLQRRIGLSIGAFSRRYRKIIKTVSVTVGKEKSKLTAYDYNSSDTVSDWVRFAGRVLPDFLIISFDTLSYNISLLYEECPSTHDTKYPVVMAPATSWYESHGSHFQNSTNHTSTPLTFTHPAVRSGVVFNHAALERFSRPIACYGVNHDPQTEELEYQFCRWTVSKATNTFDSLLHQALVLWQREIQGERSKYISISDLFSAYASSMHLICASHKVIPTGEEVLGYLIYRFQISEHGVRNGKPMSGQSKKFPTILRCGRSTSDDKIEYSDHIN</sequence>
<evidence type="ECO:0000313" key="1">
    <source>
        <dbReference type="EMBL" id="KAL3804328.1"/>
    </source>
</evidence>
<accession>A0ABD3QVQ6</accession>
<protein>
    <recommendedName>
        <fullName evidence="3">Membrane-associated protein</fullName>
    </recommendedName>
</protein>
<organism evidence="1 2">
    <name type="scientific">Cyclotella cryptica</name>
    <dbReference type="NCBI Taxonomy" id="29204"/>
    <lineage>
        <taxon>Eukaryota</taxon>
        <taxon>Sar</taxon>
        <taxon>Stramenopiles</taxon>
        <taxon>Ochrophyta</taxon>
        <taxon>Bacillariophyta</taxon>
        <taxon>Coscinodiscophyceae</taxon>
        <taxon>Thalassiosirophycidae</taxon>
        <taxon>Stephanodiscales</taxon>
        <taxon>Stephanodiscaceae</taxon>
        <taxon>Cyclotella</taxon>
    </lineage>
</organism>
<comment type="caution">
    <text evidence="1">The sequence shown here is derived from an EMBL/GenBank/DDBJ whole genome shotgun (WGS) entry which is preliminary data.</text>
</comment>
<dbReference type="EMBL" id="JABMIG020000008">
    <property type="protein sequence ID" value="KAL3804328.1"/>
    <property type="molecule type" value="Genomic_DNA"/>
</dbReference>
<evidence type="ECO:0000313" key="2">
    <source>
        <dbReference type="Proteomes" id="UP001516023"/>
    </source>
</evidence>
<gene>
    <name evidence="1" type="ORF">HJC23_011256</name>
</gene>
<dbReference type="Proteomes" id="UP001516023">
    <property type="component" value="Unassembled WGS sequence"/>
</dbReference>
<proteinExistence type="predicted"/>